<keyword evidence="4 7" id="KW-0560">Oxidoreductase</keyword>
<name>A0A542E5J0_9MICO</name>
<keyword evidence="2 7" id="KW-0349">Heme</keyword>
<evidence type="ECO:0000256" key="7">
    <source>
        <dbReference type="RuleBase" id="RU000461"/>
    </source>
</evidence>
<dbReference type="PANTHER" id="PTHR46696:SF1">
    <property type="entry name" value="CYTOCHROME P450 YJIB-RELATED"/>
    <property type="match status" value="1"/>
</dbReference>
<dbReference type="PRINTS" id="PR00359">
    <property type="entry name" value="BP450"/>
</dbReference>
<dbReference type="GO" id="GO:0004497">
    <property type="term" value="F:monooxygenase activity"/>
    <property type="evidence" value="ECO:0007669"/>
    <property type="project" value="UniProtKB-KW"/>
</dbReference>
<dbReference type="InterPro" id="IPR002397">
    <property type="entry name" value="Cyt_P450_B"/>
</dbReference>
<dbReference type="PANTHER" id="PTHR46696">
    <property type="entry name" value="P450, PUTATIVE (EUROFUNG)-RELATED"/>
    <property type="match status" value="1"/>
</dbReference>
<dbReference type="RefSeq" id="WP_141849767.1">
    <property type="nucleotide sequence ID" value="NZ_BAAAPR010000012.1"/>
</dbReference>
<dbReference type="Proteomes" id="UP000317893">
    <property type="component" value="Unassembled WGS sequence"/>
</dbReference>
<dbReference type="GO" id="GO:0020037">
    <property type="term" value="F:heme binding"/>
    <property type="evidence" value="ECO:0007669"/>
    <property type="project" value="InterPro"/>
</dbReference>
<accession>A0A542E5J0</accession>
<dbReference type="GO" id="GO:0005506">
    <property type="term" value="F:iron ion binding"/>
    <property type="evidence" value="ECO:0007669"/>
    <property type="project" value="InterPro"/>
</dbReference>
<reference evidence="8 9" key="1">
    <citation type="submission" date="2019-06" db="EMBL/GenBank/DDBJ databases">
        <title>Sequencing the genomes of 1000 actinobacteria strains.</title>
        <authorList>
            <person name="Klenk H.-P."/>
        </authorList>
    </citation>
    <scope>NUCLEOTIDE SEQUENCE [LARGE SCALE GENOMIC DNA]</scope>
    <source>
        <strain evidence="8 9">DSM 18607</strain>
    </source>
</reference>
<evidence type="ECO:0000256" key="1">
    <source>
        <dbReference type="ARBA" id="ARBA00010617"/>
    </source>
</evidence>
<gene>
    <name evidence="8" type="ORF">FB458_3685</name>
</gene>
<proteinExistence type="inferred from homology"/>
<protein>
    <submittedName>
        <fullName evidence="8">Cytochrome P450</fullName>
    </submittedName>
</protein>
<keyword evidence="5 7" id="KW-0408">Iron</keyword>
<evidence type="ECO:0000313" key="9">
    <source>
        <dbReference type="Proteomes" id="UP000317893"/>
    </source>
</evidence>
<evidence type="ECO:0000256" key="6">
    <source>
        <dbReference type="ARBA" id="ARBA00023033"/>
    </source>
</evidence>
<keyword evidence="9" id="KW-1185">Reference proteome</keyword>
<sequence>MSSAAPTLPASSSEPLRLGDAFVQDPHSVYARLRDEAPVQRVALPSGLEAWLVTRYDDVRAGLADPRLAKDFRRLRAAAGIRPGTGRPLAQDSLSSHMLSADPPDHRRLRTLVNQAFTPRTVERLRPRVEQIAAGLLDALPGHADEDGVVDLLEHYALPLPITVICELLGVPEADRDDVRRWSDDLLSPEDVEAVPQSAGEFAAYLGALVATKRSDPGDDLLSGLATATLGGSGDGDDRLSEDEQVGMAFLLVVAGHETTVNLVGTGALALLRRPELAERVRADEASRGAVVEELLRHDGPVNGATLRFTTEEVEIAGVRLPAGEIVLLSLGSADCDPRRFADPAKVDLERGGAGHLAFGHGIHFCLGAPLARLEGVVALGRLLERYPGITLAAGPDDLRWRRSVLLRGLRELPVRLG</sequence>
<dbReference type="Pfam" id="PF00067">
    <property type="entry name" value="p450"/>
    <property type="match status" value="1"/>
</dbReference>
<dbReference type="AlphaFoldDB" id="A0A542E5J0"/>
<evidence type="ECO:0000256" key="5">
    <source>
        <dbReference type="ARBA" id="ARBA00023004"/>
    </source>
</evidence>
<keyword evidence="3 7" id="KW-0479">Metal-binding</keyword>
<evidence type="ECO:0000256" key="3">
    <source>
        <dbReference type="ARBA" id="ARBA00022723"/>
    </source>
</evidence>
<evidence type="ECO:0000256" key="2">
    <source>
        <dbReference type="ARBA" id="ARBA00022617"/>
    </source>
</evidence>
<evidence type="ECO:0000256" key="4">
    <source>
        <dbReference type="ARBA" id="ARBA00023002"/>
    </source>
</evidence>
<dbReference type="GO" id="GO:0016705">
    <property type="term" value="F:oxidoreductase activity, acting on paired donors, with incorporation or reduction of molecular oxygen"/>
    <property type="evidence" value="ECO:0007669"/>
    <property type="project" value="InterPro"/>
</dbReference>
<dbReference type="InterPro" id="IPR001128">
    <property type="entry name" value="Cyt_P450"/>
</dbReference>
<comment type="similarity">
    <text evidence="1 7">Belongs to the cytochrome P450 family.</text>
</comment>
<organism evidence="8 9">
    <name type="scientific">Lapillicoccus jejuensis</name>
    <dbReference type="NCBI Taxonomy" id="402171"/>
    <lineage>
        <taxon>Bacteria</taxon>
        <taxon>Bacillati</taxon>
        <taxon>Actinomycetota</taxon>
        <taxon>Actinomycetes</taxon>
        <taxon>Micrococcales</taxon>
        <taxon>Intrasporangiaceae</taxon>
        <taxon>Lapillicoccus</taxon>
    </lineage>
</organism>
<dbReference type="CDD" id="cd11029">
    <property type="entry name" value="CYP107-like"/>
    <property type="match status" value="1"/>
</dbReference>
<dbReference type="FunFam" id="1.10.630.10:FF:000018">
    <property type="entry name" value="Cytochrome P450 monooxygenase"/>
    <property type="match status" value="1"/>
</dbReference>
<dbReference type="InterPro" id="IPR036396">
    <property type="entry name" value="Cyt_P450_sf"/>
</dbReference>
<dbReference type="EMBL" id="VFMN01000001">
    <property type="protein sequence ID" value="TQJ10556.1"/>
    <property type="molecule type" value="Genomic_DNA"/>
</dbReference>
<comment type="caution">
    <text evidence="8">The sequence shown here is derived from an EMBL/GenBank/DDBJ whole genome shotgun (WGS) entry which is preliminary data.</text>
</comment>
<dbReference type="SUPFAM" id="SSF48264">
    <property type="entry name" value="Cytochrome P450"/>
    <property type="match status" value="1"/>
</dbReference>
<dbReference type="PROSITE" id="PS00086">
    <property type="entry name" value="CYTOCHROME_P450"/>
    <property type="match status" value="1"/>
</dbReference>
<keyword evidence="6 7" id="KW-0503">Monooxygenase</keyword>
<evidence type="ECO:0000313" key="8">
    <source>
        <dbReference type="EMBL" id="TQJ10556.1"/>
    </source>
</evidence>
<dbReference type="Gene3D" id="1.10.630.10">
    <property type="entry name" value="Cytochrome P450"/>
    <property type="match status" value="1"/>
</dbReference>
<dbReference type="OrthoDB" id="502624at2"/>
<dbReference type="InterPro" id="IPR017972">
    <property type="entry name" value="Cyt_P450_CS"/>
</dbReference>